<dbReference type="EMBL" id="MN894889">
    <property type="protein sequence ID" value="QLG05507.1"/>
    <property type="molecule type" value="Genomic_DNA"/>
</dbReference>
<name>A0A7S5YH33_PSEAI</name>
<reference evidence="1" key="1">
    <citation type="submission" date="2019-12" db="EMBL/GenBank/DDBJ databases">
        <title>Compelete sequence of pSE5369-NR.</title>
        <authorList>
            <person name="Zhou D."/>
        </authorList>
    </citation>
    <scope>NUCLEOTIDE SEQUENCE</scope>
    <source>
        <strain evidence="1">SE5369</strain>
        <plasmid evidence="1">pSE5369-NR</plasmid>
    </source>
</reference>
<accession>A0A7S5YH33</accession>
<protein>
    <submittedName>
        <fullName evidence="1">Uncharacterized protein</fullName>
    </submittedName>
</protein>
<evidence type="ECO:0000313" key="1">
    <source>
        <dbReference type="EMBL" id="QLG05507.1"/>
    </source>
</evidence>
<proteinExistence type="predicted"/>
<keyword evidence="1" id="KW-0614">Plasmid</keyword>
<geneLocation type="plasmid" evidence="1">
    <name>pSE5369-NR</name>
</geneLocation>
<organism evidence="1">
    <name type="scientific">Pseudomonas aeruginosa</name>
    <dbReference type="NCBI Taxonomy" id="287"/>
    <lineage>
        <taxon>Bacteria</taxon>
        <taxon>Pseudomonadati</taxon>
        <taxon>Pseudomonadota</taxon>
        <taxon>Gammaproteobacteria</taxon>
        <taxon>Pseudomonadales</taxon>
        <taxon>Pseudomonadaceae</taxon>
        <taxon>Pseudomonas</taxon>
    </lineage>
</organism>
<dbReference type="AlphaFoldDB" id="A0A7S5YH33"/>
<sequence length="37" mass="4308">MSSWRASVRWSRQSAARSFQAIRTSGLHNQTTEDERL</sequence>